<feature type="transmembrane region" description="Helical" evidence="2">
    <location>
        <begin position="127"/>
        <end position="147"/>
    </location>
</feature>
<evidence type="ECO:0000313" key="3">
    <source>
        <dbReference type="EMBL" id="GAA3591928.1"/>
    </source>
</evidence>
<evidence type="ECO:0000313" key="4">
    <source>
        <dbReference type="Proteomes" id="UP001501074"/>
    </source>
</evidence>
<feature type="region of interest" description="Disordered" evidence="1">
    <location>
        <begin position="1"/>
        <end position="21"/>
    </location>
</feature>
<keyword evidence="2" id="KW-1133">Transmembrane helix</keyword>
<evidence type="ECO:0000256" key="1">
    <source>
        <dbReference type="SAM" id="MobiDB-lite"/>
    </source>
</evidence>
<protein>
    <submittedName>
        <fullName evidence="3">Uncharacterized protein</fullName>
    </submittedName>
</protein>
<name>A0ABP6YV23_9ACTN</name>
<keyword evidence="2" id="KW-0812">Transmembrane</keyword>
<feature type="transmembrane region" description="Helical" evidence="2">
    <location>
        <begin position="207"/>
        <end position="228"/>
    </location>
</feature>
<gene>
    <name evidence="3" type="ORF">GCM10022223_03200</name>
</gene>
<reference evidence="4" key="1">
    <citation type="journal article" date="2019" name="Int. J. Syst. Evol. Microbiol.">
        <title>The Global Catalogue of Microorganisms (GCM) 10K type strain sequencing project: providing services to taxonomists for standard genome sequencing and annotation.</title>
        <authorList>
            <consortium name="The Broad Institute Genomics Platform"/>
            <consortium name="The Broad Institute Genome Sequencing Center for Infectious Disease"/>
            <person name="Wu L."/>
            <person name="Ma J."/>
        </authorList>
    </citation>
    <scope>NUCLEOTIDE SEQUENCE [LARGE SCALE GENOMIC DNA]</scope>
    <source>
        <strain evidence="4">JCM 16902</strain>
    </source>
</reference>
<comment type="caution">
    <text evidence="3">The sequence shown here is derived from an EMBL/GenBank/DDBJ whole genome shotgun (WGS) entry which is preliminary data.</text>
</comment>
<keyword evidence="2" id="KW-0472">Membrane</keyword>
<keyword evidence="4" id="KW-1185">Reference proteome</keyword>
<proteinExistence type="predicted"/>
<feature type="transmembrane region" description="Helical" evidence="2">
    <location>
        <begin position="234"/>
        <end position="252"/>
    </location>
</feature>
<evidence type="ECO:0000256" key="2">
    <source>
        <dbReference type="SAM" id="Phobius"/>
    </source>
</evidence>
<sequence length="263" mass="28289">MPHRNESESQPQVGPGPVVFAPEAHRPRDLRLLVDSSGLTLEMGLGMRQNFVWSDCEAVMVWPDRAELVLGDGASLLVRAADWHHGDRALRSITERVPTDVLVPMMADDEPQPEVYRLPGLSASPGPVLIVLALAAGAIGLMGLVIGATEKHVSALAVGTVFLVGAAPPSHAFVQRMRVPRRWRERAAVSGPVSVRVNSVMARATPVLLWTTLLTLLVLCAVLVGLALDDVSTLLFALFSGLGAAGCGRELLRRRRRGLRSRS</sequence>
<organism evidence="3 4">
    <name type="scientific">Kineosporia mesophila</name>
    <dbReference type="NCBI Taxonomy" id="566012"/>
    <lineage>
        <taxon>Bacteria</taxon>
        <taxon>Bacillati</taxon>
        <taxon>Actinomycetota</taxon>
        <taxon>Actinomycetes</taxon>
        <taxon>Kineosporiales</taxon>
        <taxon>Kineosporiaceae</taxon>
        <taxon>Kineosporia</taxon>
    </lineage>
</organism>
<dbReference type="RefSeq" id="WP_231484953.1">
    <property type="nucleotide sequence ID" value="NZ_BAAAZO010000001.1"/>
</dbReference>
<dbReference type="EMBL" id="BAAAZO010000001">
    <property type="protein sequence ID" value="GAA3591928.1"/>
    <property type="molecule type" value="Genomic_DNA"/>
</dbReference>
<dbReference type="Proteomes" id="UP001501074">
    <property type="component" value="Unassembled WGS sequence"/>
</dbReference>
<feature type="transmembrane region" description="Helical" evidence="2">
    <location>
        <begin position="153"/>
        <end position="174"/>
    </location>
</feature>
<accession>A0ABP6YV23</accession>